<organism evidence="2 3">
    <name type="scientific">Cuscuta epithymum</name>
    <dbReference type="NCBI Taxonomy" id="186058"/>
    <lineage>
        <taxon>Eukaryota</taxon>
        <taxon>Viridiplantae</taxon>
        <taxon>Streptophyta</taxon>
        <taxon>Embryophyta</taxon>
        <taxon>Tracheophyta</taxon>
        <taxon>Spermatophyta</taxon>
        <taxon>Magnoliopsida</taxon>
        <taxon>eudicotyledons</taxon>
        <taxon>Gunneridae</taxon>
        <taxon>Pentapetalae</taxon>
        <taxon>asterids</taxon>
        <taxon>lamiids</taxon>
        <taxon>Solanales</taxon>
        <taxon>Convolvulaceae</taxon>
        <taxon>Cuscuteae</taxon>
        <taxon>Cuscuta</taxon>
        <taxon>Cuscuta subgen. Cuscuta</taxon>
    </lineage>
</organism>
<dbReference type="EMBL" id="CAMAPF010000145">
    <property type="protein sequence ID" value="CAH9107617.1"/>
    <property type="molecule type" value="Genomic_DNA"/>
</dbReference>
<evidence type="ECO:0000313" key="3">
    <source>
        <dbReference type="Proteomes" id="UP001152523"/>
    </source>
</evidence>
<feature type="compositionally biased region" description="Basic and acidic residues" evidence="1">
    <location>
        <begin position="1"/>
        <end position="22"/>
    </location>
</feature>
<name>A0AAV0DWC9_9ASTE</name>
<protein>
    <submittedName>
        <fullName evidence="2">Uncharacterized protein</fullName>
    </submittedName>
</protein>
<reference evidence="2" key="1">
    <citation type="submission" date="2022-07" db="EMBL/GenBank/DDBJ databases">
        <authorList>
            <person name="Macas J."/>
            <person name="Novak P."/>
            <person name="Neumann P."/>
        </authorList>
    </citation>
    <scope>NUCLEOTIDE SEQUENCE</scope>
</reference>
<keyword evidence="3" id="KW-1185">Reference proteome</keyword>
<dbReference type="AlphaFoldDB" id="A0AAV0DWC9"/>
<feature type="region of interest" description="Disordered" evidence="1">
    <location>
        <begin position="1"/>
        <end position="51"/>
    </location>
</feature>
<comment type="caution">
    <text evidence="2">The sequence shown here is derived from an EMBL/GenBank/DDBJ whole genome shotgun (WGS) entry which is preliminary data.</text>
</comment>
<feature type="compositionally biased region" description="Acidic residues" evidence="1">
    <location>
        <begin position="34"/>
        <end position="49"/>
    </location>
</feature>
<gene>
    <name evidence="2" type="ORF">CEPIT_LOCUS18056</name>
</gene>
<accession>A0AAV0DWC9</accession>
<sequence>MEKALQRSREEAGEASREEGRRQSKALSSKIGEAPDELATDDEEEVAESEENHFGASTIIVRKMLKVPQLVPQFVPSPYFCGSQKHLIKVGQFIYLCGLL</sequence>
<proteinExistence type="predicted"/>
<evidence type="ECO:0000313" key="2">
    <source>
        <dbReference type="EMBL" id="CAH9107617.1"/>
    </source>
</evidence>
<evidence type="ECO:0000256" key="1">
    <source>
        <dbReference type="SAM" id="MobiDB-lite"/>
    </source>
</evidence>
<dbReference type="Proteomes" id="UP001152523">
    <property type="component" value="Unassembled WGS sequence"/>
</dbReference>